<dbReference type="OrthoDB" id="341259at2759"/>
<feature type="repeat" description="ANK" evidence="7">
    <location>
        <begin position="94"/>
        <end position="130"/>
    </location>
</feature>
<dbReference type="SUPFAM" id="SSF48403">
    <property type="entry name" value="Ankyrin repeat"/>
    <property type="match status" value="1"/>
</dbReference>
<sequence length="1158" mass="131113">MDAPEWRIKLTQAVAQKWLNKLTNVIAQKWRIKFTKAVAQKRDIELQKLVHERKIRGRNDESDLQAVLGKAISIGYETGVRLLIEAGARIDGVGSKGPLHSAIANTNDKTRNAIINLLLNHGCELEAKDAAGRTPLIYACLHGHNDVIITLLDRGADPNIEDQAGKNALQVMASESKRKTEWSTQALSKLLPKIKDLNKRDSEGREGRTPLLWAAARGQLALVGALLQMSKGVVDVNQTNDQGHSALHLAARHGEPAMIKLLIFSGAKIEARGDGGWTPLLWAAKKGHENAIDALLTSNANVNARTSAGMTSLHWAAESGKLGAVKRILRERHVHKNSKDSFDSTPLIRAAQNGHWDVVNALRPYVLEEPTNRIAKKACQRFRAAVVNFFEDKDSHSGVKNKVNKHTVHQILYARADKDPEKFAIPIVLENKGTKKPLFRWIHLPANNISWLEALLTKWYLEVDRRDVTMLKTLIRILGRQQHRGAEVHSRFMRPTCKRLWLPPRRASVPLHAASSRSSEPTALHPAQEEEEVVVLMMPYLHWETDRNRAALTQTLREPVDSTHALDDTELSKVAKDRLLIHGYVGESTDLHPRRTLDQFKHHSTRTDHQDTDQVVYRFCKKKRKKLKVFMVDQLWLIAFDNLLISCFPERWRQPHRDPLNLFEGVVEDINSTTRPPVRNVFELATVITERCTGLFDRQYWDNGDRRDNNETLDGDDLLFAEMFELSIGRLTRKETKLFRCFREASSHWLRGHDRGDIPFDSQQDTQRDDYSSGWSSDEHQDAGDTVSGSMDSWHNRHQASDSFVNDLLNIDKEAALLVECKDVEDELDILTSVLRQQRQVLSDLEATLRACRKISQPDQFDLYKVSEQQRLVDLNILDLDRMARQAKSVNDNLTQVLDLKQKHANAVEARAQRKQAEEAARQGQTIMVFTVVTIIFLPLSFLASFFAIDIIEFPRPPGTGTGELHLGWVLQYVIGIGIAVSLPLIGVAFVLGDIRTWWVNRKLGKYHRRTRKDGRAHRSHTGDASGGIVEKSSRANWTSRLPGRRKRHEPWRYKEPSTGLPASSHSAVDHLDDHKERVMGETQAVRRMDPNGAQHINMQPPTMVPAYAQAGRQPMSSMESSRRGGYRYSRRFGRVGTDMTERSAATEDLEVGNGFGM</sequence>
<dbReference type="Proteomes" id="UP000053411">
    <property type="component" value="Unassembled WGS sequence"/>
</dbReference>
<dbReference type="PROSITE" id="PS50088">
    <property type="entry name" value="ANK_REPEAT"/>
    <property type="match status" value="6"/>
</dbReference>
<accession>A0A0D2HDS7</accession>
<evidence type="ECO:0000256" key="4">
    <source>
        <dbReference type="ARBA" id="ARBA00022989"/>
    </source>
</evidence>
<dbReference type="PANTHER" id="PTHR24178">
    <property type="entry name" value="MOLTING PROTEIN MLT-4"/>
    <property type="match status" value="1"/>
</dbReference>
<organism evidence="10 11">
    <name type="scientific">Fonsecaea multimorphosa CBS 102226</name>
    <dbReference type="NCBI Taxonomy" id="1442371"/>
    <lineage>
        <taxon>Eukaryota</taxon>
        <taxon>Fungi</taxon>
        <taxon>Dikarya</taxon>
        <taxon>Ascomycota</taxon>
        <taxon>Pezizomycotina</taxon>
        <taxon>Eurotiomycetes</taxon>
        <taxon>Chaetothyriomycetidae</taxon>
        <taxon>Chaetothyriales</taxon>
        <taxon>Herpotrichiellaceae</taxon>
        <taxon>Fonsecaea</taxon>
    </lineage>
</organism>
<feature type="repeat" description="ANK" evidence="7">
    <location>
        <begin position="131"/>
        <end position="163"/>
    </location>
</feature>
<dbReference type="GO" id="GO:0046873">
    <property type="term" value="F:metal ion transmembrane transporter activity"/>
    <property type="evidence" value="ECO:0007669"/>
    <property type="project" value="InterPro"/>
</dbReference>
<feature type="compositionally biased region" description="Basic and acidic residues" evidence="8">
    <location>
        <begin position="766"/>
        <end position="783"/>
    </location>
</feature>
<dbReference type="InterPro" id="IPR002110">
    <property type="entry name" value="Ankyrin_rpt"/>
</dbReference>
<keyword evidence="2 9" id="KW-0812">Transmembrane</keyword>
<feature type="transmembrane region" description="Helical" evidence="9">
    <location>
        <begin position="927"/>
        <end position="949"/>
    </location>
</feature>
<keyword evidence="6 9" id="KW-0472">Membrane</keyword>
<feature type="repeat" description="ANK" evidence="7">
    <location>
        <begin position="242"/>
        <end position="274"/>
    </location>
</feature>
<dbReference type="PROSITE" id="PS50297">
    <property type="entry name" value="ANK_REP_REGION"/>
    <property type="match status" value="3"/>
</dbReference>
<dbReference type="Gene3D" id="1.20.58.340">
    <property type="entry name" value="Magnesium transport protein CorA, transmembrane region"/>
    <property type="match status" value="1"/>
</dbReference>
<dbReference type="InterPro" id="IPR045863">
    <property type="entry name" value="CorA_TM1_TM2"/>
</dbReference>
<feature type="repeat" description="ANK" evidence="7">
    <location>
        <begin position="275"/>
        <end position="307"/>
    </location>
</feature>
<evidence type="ECO:0000256" key="8">
    <source>
        <dbReference type="SAM" id="MobiDB-lite"/>
    </source>
</evidence>
<dbReference type="EMBL" id="KN848068">
    <property type="protein sequence ID" value="KIY00046.1"/>
    <property type="molecule type" value="Genomic_DNA"/>
</dbReference>
<dbReference type="GeneID" id="27710430"/>
<dbReference type="Gene3D" id="1.25.40.20">
    <property type="entry name" value="Ankyrin repeat-containing domain"/>
    <property type="match status" value="2"/>
</dbReference>
<dbReference type="GO" id="GO:0016020">
    <property type="term" value="C:membrane"/>
    <property type="evidence" value="ECO:0007669"/>
    <property type="project" value="UniProtKB-SubCell"/>
</dbReference>
<evidence type="ECO:0000313" key="10">
    <source>
        <dbReference type="EMBL" id="KIY00046.1"/>
    </source>
</evidence>
<keyword evidence="11" id="KW-1185">Reference proteome</keyword>
<dbReference type="SUPFAM" id="SSF144083">
    <property type="entry name" value="Magnesium transport protein CorA, transmembrane region"/>
    <property type="match status" value="1"/>
</dbReference>
<keyword evidence="4 9" id="KW-1133">Transmembrane helix</keyword>
<dbReference type="VEuPathDB" id="FungiDB:Z520_04684"/>
<dbReference type="STRING" id="1442371.A0A0D2HDS7"/>
<dbReference type="InterPro" id="IPR036770">
    <property type="entry name" value="Ankyrin_rpt-contain_sf"/>
</dbReference>
<evidence type="ECO:0000256" key="3">
    <source>
        <dbReference type="ARBA" id="ARBA00022737"/>
    </source>
</evidence>
<dbReference type="SMART" id="SM00248">
    <property type="entry name" value="ANK"/>
    <property type="match status" value="8"/>
</dbReference>
<dbReference type="Pfam" id="PF12796">
    <property type="entry name" value="Ank_2"/>
    <property type="match status" value="3"/>
</dbReference>
<feature type="region of interest" description="Disordered" evidence="8">
    <location>
        <begin position="754"/>
        <end position="793"/>
    </location>
</feature>
<feature type="compositionally biased region" description="Basic residues" evidence="8">
    <location>
        <begin position="1009"/>
        <end position="1020"/>
    </location>
</feature>
<dbReference type="PANTHER" id="PTHR24178:SF41">
    <property type="entry name" value="ANKYRIN-2 ISOFORM X1"/>
    <property type="match status" value="1"/>
</dbReference>
<dbReference type="Pfam" id="PF01544">
    <property type="entry name" value="CorA"/>
    <property type="match status" value="1"/>
</dbReference>
<reference evidence="10 11" key="1">
    <citation type="submission" date="2015-01" db="EMBL/GenBank/DDBJ databases">
        <title>The Genome Sequence of Fonsecaea multimorphosa CBS 102226.</title>
        <authorList>
            <consortium name="The Broad Institute Genomics Platform"/>
            <person name="Cuomo C."/>
            <person name="de Hoog S."/>
            <person name="Gorbushina A."/>
            <person name="Stielow B."/>
            <person name="Teixiera M."/>
            <person name="Abouelleil A."/>
            <person name="Chapman S.B."/>
            <person name="Priest M."/>
            <person name="Young S.K."/>
            <person name="Wortman J."/>
            <person name="Nusbaum C."/>
            <person name="Birren B."/>
        </authorList>
    </citation>
    <scope>NUCLEOTIDE SEQUENCE [LARGE SCALE GENOMIC DNA]</scope>
    <source>
        <strain evidence="10 11">CBS 102226</strain>
    </source>
</reference>
<feature type="repeat" description="ANK" evidence="7">
    <location>
        <begin position="206"/>
        <end position="238"/>
    </location>
</feature>
<dbReference type="RefSeq" id="XP_016634168.1">
    <property type="nucleotide sequence ID" value="XM_016775188.1"/>
</dbReference>
<evidence type="ECO:0000256" key="2">
    <source>
        <dbReference type="ARBA" id="ARBA00022692"/>
    </source>
</evidence>
<proteinExistence type="predicted"/>
<comment type="subcellular location">
    <subcellularLocation>
        <location evidence="1">Membrane</location>
        <topology evidence="1">Multi-pass membrane protein</topology>
    </subcellularLocation>
</comment>
<feature type="transmembrane region" description="Helical" evidence="9">
    <location>
        <begin position="969"/>
        <end position="993"/>
    </location>
</feature>
<evidence type="ECO:0000313" key="11">
    <source>
        <dbReference type="Proteomes" id="UP000053411"/>
    </source>
</evidence>
<evidence type="ECO:0000256" key="1">
    <source>
        <dbReference type="ARBA" id="ARBA00004141"/>
    </source>
</evidence>
<feature type="repeat" description="ANK" evidence="7">
    <location>
        <begin position="308"/>
        <end position="341"/>
    </location>
</feature>
<evidence type="ECO:0000256" key="7">
    <source>
        <dbReference type="PROSITE-ProRule" id="PRU00023"/>
    </source>
</evidence>
<protein>
    <submittedName>
        <fullName evidence="10">Uncharacterized protein</fullName>
    </submittedName>
</protein>
<gene>
    <name evidence="10" type="ORF">Z520_04684</name>
</gene>
<dbReference type="AlphaFoldDB" id="A0A0D2HDS7"/>
<feature type="region of interest" description="Disordered" evidence="8">
    <location>
        <begin position="1009"/>
        <end position="1070"/>
    </location>
</feature>
<keyword evidence="3" id="KW-0677">Repeat</keyword>
<evidence type="ECO:0000256" key="5">
    <source>
        <dbReference type="ARBA" id="ARBA00023043"/>
    </source>
</evidence>
<evidence type="ECO:0000256" key="9">
    <source>
        <dbReference type="SAM" id="Phobius"/>
    </source>
</evidence>
<evidence type="ECO:0000256" key="6">
    <source>
        <dbReference type="ARBA" id="ARBA00023136"/>
    </source>
</evidence>
<keyword evidence="5 7" id="KW-0040">ANK repeat</keyword>
<name>A0A0D2HDS7_9EURO</name>
<dbReference type="InterPro" id="IPR002523">
    <property type="entry name" value="MgTranspt_CorA/ZnTranspt_ZntB"/>
</dbReference>